<dbReference type="GeneID" id="61306811"/>
<protein>
    <recommendedName>
        <fullName evidence="5">RNA-binding protein</fullName>
    </recommendedName>
</protein>
<proteinExistence type="predicted"/>
<name>A0A1A5X7M8_9BURK</name>
<evidence type="ECO:0000313" key="4">
    <source>
        <dbReference type="Proteomes" id="UP000247515"/>
    </source>
</evidence>
<evidence type="ECO:0000313" key="3">
    <source>
        <dbReference type="Proteomes" id="UP000183529"/>
    </source>
</evidence>
<dbReference type="EMBL" id="QJJV01000007">
    <property type="protein sequence ID" value="PXX16979.1"/>
    <property type="molecule type" value="Genomic_DNA"/>
</dbReference>
<gene>
    <name evidence="1" type="ORF">C7400_107188</name>
    <name evidence="2" type="ORF">SAMN05216550_107127</name>
</gene>
<comment type="caution">
    <text evidence="2">The sequence shown here is derived from an EMBL/GenBank/DDBJ whole genome shotgun (WGS) entry which is preliminary data.</text>
</comment>
<evidence type="ECO:0000313" key="2">
    <source>
        <dbReference type="EMBL" id="SEJ67687.1"/>
    </source>
</evidence>
<evidence type="ECO:0008006" key="5">
    <source>
        <dbReference type="Google" id="ProtNLM"/>
    </source>
</evidence>
<evidence type="ECO:0000313" key="1">
    <source>
        <dbReference type="EMBL" id="PXX16979.1"/>
    </source>
</evidence>
<reference evidence="2 3" key="1">
    <citation type="submission" date="2016-10" db="EMBL/GenBank/DDBJ databases">
        <authorList>
            <person name="Varghese N."/>
            <person name="Submissions S."/>
        </authorList>
    </citation>
    <scope>NUCLEOTIDE SEQUENCE [LARGE SCALE GENOMIC DNA]</scope>
    <source>
        <strain evidence="2 3">LMG 22274</strain>
    </source>
</reference>
<reference evidence="1 4" key="2">
    <citation type="submission" date="2018-05" db="EMBL/GenBank/DDBJ databases">
        <title>Genomic Encyclopedia of Type Strains, Phase IV (KMG-V): Genome sequencing to study the core and pangenomes of soil and plant-associated prokaryotes.</title>
        <authorList>
            <person name="Whitman W."/>
        </authorList>
    </citation>
    <scope>NUCLEOTIDE SEQUENCE [LARGE SCALE GENOMIC DNA]</scope>
    <source>
        <strain evidence="1 4">SIr-6563</strain>
    </source>
</reference>
<dbReference type="AlphaFoldDB" id="A0A1A5X7M8"/>
<dbReference type="RefSeq" id="WP_065062408.1">
    <property type="nucleotide sequence ID" value="NZ_CADFGN010000008.1"/>
</dbReference>
<dbReference type="Proteomes" id="UP000247515">
    <property type="component" value="Unassembled WGS sequence"/>
</dbReference>
<dbReference type="OrthoDB" id="8853072at2"/>
<sequence length="85" mass="9659">MSELWIGNVDADISSDEINAFLGRYGCPPFDEIQRVPGTGERPAVILTFNKLSAEALRKLQPRIHNILWNNRTIVVQVMPPKRED</sequence>
<dbReference type="EMBL" id="FNZM01000007">
    <property type="protein sequence ID" value="SEJ67687.1"/>
    <property type="molecule type" value="Genomic_DNA"/>
</dbReference>
<accession>A0A1A5X7M8</accession>
<keyword evidence="4" id="KW-1185">Reference proteome</keyword>
<organism evidence="2 3">
    <name type="scientific">Paraburkholderia tropica</name>
    <dbReference type="NCBI Taxonomy" id="92647"/>
    <lineage>
        <taxon>Bacteria</taxon>
        <taxon>Pseudomonadati</taxon>
        <taxon>Pseudomonadota</taxon>
        <taxon>Betaproteobacteria</taxon>
        <taxon>Burkholderiales</taxon>
        <taxon>Burkholderiaceae</taxon>
        <taxon>Paraburkholderia</taxon>
    </lineage>
</organism>
<dbReference type="Proteomes" id="UP000183529">
    <property type="component" value="Unassembled WGS sequence"/>
</dbReference>